<keyword evidence="4" id="KW-0573">Peptidoglycan synthesis</keyword>
<dbReference type="PANTHER" id="PTHR36174">
    <property type="entry name" value="LIPID II:GLYCINE GLYCYLTRANSFERASE"/>
    <property type="match status" value="1"/>
</dbReference>
<evidence type="ECO:0000256" key="1">
    <source>
        <dbReference type="ARBA" id="ARBA00009943"/>
    </source>
</evidence>
<dbReference type="Pfam" id="PF13480">
    <property type="entry name" value="Acetyltransf_6"/>
    <property type="match status" value="1"/>
</dbReference>
<dbReference type="InterPro" id="IPR003447">
    <property type="entry name" value="FEMABX"/>
</dbReference>
<evidence type="ECO:0000256" key="3">
    <source>
        <dbReference type="ARBA" id="ARBA00022960"/>
    </source>
</evidence>
<dbReference type="InterPro" id="IPR050644">
    <property type="entry name" value="PG_Glycine_Bridge_Synth"/>
</dbReference>
<dbReference type="SUPFAM" id="SSF55729">
    <property type="entry name" value="Acyl-CoA N-acyltransferases (Nat)"/>
    <property type="match status" value="2"/>
</dbReference>
<evidence type="ECO:0000313" key="8">
    <source>
        <dbReference type="EMBL" id="QIJ72584.1"/>
    </source>
</evidence>
<sequence length="340" mass="38083">MDIRPACKEDQPRWDAFVESFDGGPYLLWAWGEAIEVAYGHKAHYLLAEEKGRILGVLPLVLFSLPLGRKALVSLPFCDYGGPLASSEEATRALLSAARELKDKLGASVLKIRSREPLPESELPANTAKVRLLLDLPSGSEALFKALKSKVRSQVRRPVKEGCEPRLGGAELLNHFYQIYCENMHFLGSPPHAQTWFEALVLRMGERARVGVVYLKEKPLAAGIILLAGQTVTIPWASSLRAYKRISPNMLLYWSFLAFAADNDFLVFDFGRSSPGSGTYRFKTQWGARPQPLFWYDIPAPRAGRQSASRLRPLVEDLWRHLPAGLVNKIGPRLRKYISL</sequence>
<dbReference type="InterPro" id="IPR038740">
    <property type="entry name" value="BioF2-like_GNAT_dom"/>
</dbReference>
<dbReference type="GO" id="GO:0071555">
    <property type="term" value="P:cell wall organization"/>
    <property type="evidence" value="ECO:0007669"/>
    <property type="project" value="UniProtKB-KW"/>
</dbReference>
<gene>
    <name evidence="8" type="ORF">G4V39_10000</name>
</gene>
<dbReference type="PANTHER" id="PTHR36174:SF1">
    <property type="entry name" value="LIPID II:GLYCINE GLYCYLTRANSFERASE"/>
    <property type="match status" value="1"/>
</dbReference>
<comment type="similarity">
    <text evidence="1">Belongs to the FemABX family.</text>
</comment>
<dbReference type="EMBL" id="CP048877">
    <property type="protein sequence ID" value="QIJ72584.1"/>
    <property type="molecule type" value="Genomic_DNA"/>
</dbReference>
<evidence type="ECO:0000259" key="7">
    <source>
        <dbReference type="Pfam" id="PF13480"/>
    </source>
</evidence>
<dbReference type="PROSITE" id="PS51191">
    <property type="entry name" value="FEMABX"/>
    <property type="match status" value="1"/>
</dbReference>
<evidence type="ECO:0000256" key="4">
    <source>
        <dbReference type="ARBA" id="ARBA00022984"/>
    </source>
</evidence>
<evidence type="ECO:0000256" key="5">
    <source>
        <dbReference type="ARBA" id="ARBA00023315"/>
    </source>
</evidence>
<dbReference type="InterPro" id="IPR017469">
    <property type="entry name" value="PEP-CTERM_FemAB-rel"/>
</dbReference>
<evidence type="ECO:0000256" key="6">
    <source>
        <dbReference type="ARBA" id="ARBA00023316"/>
    </source>
</evidence>
<keyword evidence="3" id="KW-0133">Cell shape</keyword>
<dbReference type="Proteomes" id="UP000502179">
    <property type="component" value="Chromosome"/>
</dbReference>
<dbReference type="NCBIfam" id="TIGR03019">
    <property type="entry name" value="pepcterm_femAB"/>
    <property type="match status" value="1"/>
</dbReference>
<dbReference type="InterPro" id="IPR016181">
    <property type="entry name" value="Acyl_CoA_acyltransferase"/>
</dbReference>
<protein>
    <submittedName>
        <fullName evidence="8">FemAB family PEP-CTERM system-associated protein</fullName>
    </submittedName>
</protein>
<dbReference type="GO" id="GO:0016755">
    <property type="term" value="F:aminoacyltransferase activity"/>
    <property type="evidence" value="ECO:0007669"/>
    <property type="project" value="InterPro"/>
</dbReference>
<keyword evidence="2" id="KW-0808">Transferase</keyword>
<dbReference type="AlphaFoldDB" id="A0A6G7PY17"/>
<evidence type="ECO:0000313" key="9">
    <source>
        <dbReference type="Proteomes" id="UP000502179"/>
    </source>
</evidence>
<feature type="domain" description="BioF2-like acetyltransferase" evidence="7">
    <location>
        <begin position="169"/>
        <end position="283"/>
    </location>
</feature>
<accession>A0A6G7PY17</accession>
<dbReference type="Gene3D" id="3.40.630.30">
    <property type="match status" value="2"/>
</dbReference>
<dbReference type="GO" id="GO:0008360">
    <property type="term" value="P:regulation of cell shape"/>
    <property type="evidence" value="ECO:0007669"/>
    <property type="project" value="UniProtKB-KW"/>
</dbReference>
<dbReference type="KEGG" id="tav:G4V39_10000"/>
<keyword evidence="5" id="KW-0012">Acyltransferase</keyword>
<name>A0A6G7PY17_9BACT</name>
<keyword evidence="9" id="KW-1185">Reference proteome</keyword>
<keyword evidence="6" id="KW-0961">Cell wall biogenesis/degradation</keyword>
<reference evidence="8 9" key="1">
    <citation type="submission" date="2020-02" db="EMBL/GenBank/DDBJ databases">
        <title>Genome analysis of Thermosulfuriphilus ammonigenes ST65T, an anaerobic thermophilic chemolithoautotrophic bacterium isolated from a deep-sea hydrothermal vent.</title>
        <authorList>
            <person name="Slobodkina G."/>
            <person name="Allioux M."/>
            <person name="Merkel A."/>
            <person name="Alain K."/>
            <person name="Jebbar M."/>
            <person name="Slobodkin A."/>
        </authorList>
    </citation>
    <scope>NUCLEOTIDE SEQUENCE [LARGE SCALE GENOMIC DNA]</scope>
    <source>
        <strain evidence="8 9">ST65</strain>
    </source>
</reference>
<dbReference type="GO" id="GO:0009252">
    <property type="term" value="P:peptidoglycan biosynthetic process"/>
    <property type="evidence" value="ECO:0007669"/>
    <property type="project" value="UniProtKB-KW"/>
</dbReference>
<proteinExistence type="inferred from homology"/>
<evidence type="ECO:0000256" key="2">
    <source>
        <dbReference type="ARBA" id="ARBA00022679"/>
    </source>
</evidence>
<dbReference type="RefSeq" id="WP_166032801.1">
    <property type="nucleotide sequence ID" value="NZ_CP048877.1"/>
</dbReference>
<organism evidence="8 9">
    <name type="scientific">Thermosulfuriphilus ammonigenes</name>
    <dbReference type="NCBI Taxonomy" id="1936021"/>
    <lineage>
        <taxon>Bacteria</taxon>
        <taxon>Pseudomonadati</taxon>
        <taxon>Thermodesulfobacteriota</taxon>
        <taxon>Thermodesulfobacteria</taxon>
        <taxon>Thermodesulfobacteriales</taxon>
        <taxon>Thermodesulfobacteriaceae</taxon>
        <taxon>Thermosulfuriphilus</taxon>
    </lineage>
</organism>